<evidence type="ECO:0000313" key="2">
    <source>
        <dbReference type="EMBL" id="KAK3903115.1"/>
    </source>
</evidence>
<comment type="caution">
    <text evidence="2">The sequence shown here is derived from an EMBL/GenBank/DDBJ whole genome shotgun (WGS) entry which is preliminary data.</text>
</comment>
<feature type="region of interest" description="Disordered" evidence="1">
    <location>
        <begin position="1"/>
        <end position="21"/>
    </location>
</feature>
<reference evidence="2" key="2">
    <citation type="submission" date="2023-05" db="EMBL/GenBank/DDBJ databases">
        <authorList>
            <consortium name="Lawrence Berkeley National Laboratory"/>
            <person name="Steindorff A."/>
            <person name="Hensen N."/>
            <person name="Bonometti L."/>
            <person name="Westerberg I."/>
            <person name="Brannstrom I.O."/>
            <person name="Guillou S."/>
            <person name="Cros-Aarteil S."/>
            <person name="Calhoun S."/>
            <person name="Haridas S."/>
            <person name="Kuo A."/>
            <person name="Mondo S."/>
            <person name="Pangilinan J."/>
            <person name="Riley R."/>
            <person name="Labutti K."/>
            <person name="Andreopoulos B."/>
            <person name="Lipzen A."/>
            <person name="Chen C."/>
            <person name="Yanf M."/>
            <person name="Daum C."/>
            <person name="Ng V."/>
            <person name="Clum A."/>
            <person name="Ohm R."/>
            <person name="Martin F."/>
            <person name="Silar P."/>
            <person name="Natvig D."/>
            <person name="Lalanne C."/>
            <person name="Gautier V."/>
            <person name="Ament-Velasquez S.L."/>
            <person name="Kruys A."/>
            <person name="Hutchinson M.I."/>
            <person name="Powell A.J."/>
            <person name="Barry K."/>
            <person name="Miller A.N."/>
            <person name="Grigoriev I.V."/>
            <person name="Debuchy R."/>
            <person name="Gladieux P."/>
            <person name="Thoren M.H."/>
            <person name="Johannesson H."/>
        </authorList>
    </citation>
    <scope>NUCLEOTIDE SEQUENCE</scope>
    <source>
        <strain evidence="2">CBS 103.79</strain>
    </source>
</reference>
<organism evidence="2 3">
    <name type="scientific">Staphylotrichum tortipilum</name>
    <dbReference type="NCBI Taxonomy" id="2831512"/>
    <lineage>
        <taxon>Eukaryota</taxon>
        <taxon>Fungi</taxon>
        <taxon>Dikarya</taxon>
        <taxon>Ascomycota</taxon>
        <taxon>Pezizomycotina</taxon>
        <taxon>Sordariomycetes</taxon>
        <taxon>Sordariomycetidae</taxon>
        <taxon>Sordariales</taxon>
        <taxon>Chaetomiaceae</taxon>
        <taxon>Staphylotrichum</taxon>
    </lineage>
</organism>
<dbReference type="AlphaFoldDB" id="A0AAN6MLG3"/>
<keyword evidence="3" id="KW-1185">Reference proteome</keyword>
<name>A0AAN6MLG3_9PEZI</name>
<dbReference type="EMBL" id="MU855468">
    <property type="protein sequence ID" value="KAK3903115.1"/>
    <property type="molecule type" value="Genomic_DNA"/>
</dbReference>
<proteinExistence type="predicted"/>
<gene>
    <name evidence="2" type="ORF">C8A05DRAFT_43597</name>
</gene>
<protein>
    <submittedName>
        <fullName evidence="2">Uncharacterized protein</fullName>
    </submittedName>
</protein>
<evidence type="ECO:0000313" key="3">
    <source>
        <dbReference type="Proteomes" id="UP001303889"/>
    </source>
</evidence>
<sequence>MAQAETLGVDKDEEDDDRPTDELIHNEELWFPSWPPPNPRAILAEREAYRHRLRYRRYRAPEGIIEDSPLYGLSRLYGLFRLYEQIMADYVINMRNELEVFWWTRWPVCNIPDPGEQVDPERYTASTPKKYEEVPAWTEKVAPLKELLHIPHSQPCTGQLTSLEDKDADPHFRKKNILAIRPNIHFV</sequence>
<reference evidence="2" key="1">
    <citation type="journal article" date="2023" name="Mol. Phylogenet. Evol.">
        <title>Genome-scale phylogeny and comparative genomics of the fungal order Sordariales.</title>
        <authorList>
            <person name="Hensen N."/>
            <person name="Bonometti L."/>
            <person name="Westerberg I."/>
            <person name="Brannstrom I.O."/>
            <person name="Guillou S."/>
            <person name="Cros-Aarteil S."/>
            <person name="Calhoun S."/>
            <person name="Haridas S."/>
            <person name="Kuo A."/>
            <person name="Mondo S."/>
            <person name="Pangilinan J."/>
            <person name="Riley R."/>
            <person name="LaButti K."/>
            <person name="Andreopoulos B."/>
            <person name="Lipzen A."/>
            <person name="Chen C."/>
            <person name="Yan M."/>
            <person name="Daum C."/>
            <person name="Ng V."/>
            <person name="Clum A."/>
            <person name="Steindorff A."/>
            <person name="Ohm R.A."/>
            <person name="Martin F."/>
            <person name="Silar P."/>
            <person name="Natvig D.O."/>
            <person name="Lalanne C."/>
            <person name="Gautier V."/>
            <person name="Ament-Velasquez S.L."/>
            <person name="Kruys A."/>
            <person name="Hutchinson M.I."/>
            <person name="Powell A.J."/>
            <person name="Barry K."/>
            <person name="Miller A.N."/>
            <person name="Grigoriev I.V."/>
            <person name="Debuchy R."/>
            <person name="Gladieux P."/>
            <person name="Hiltunen Thoren M."/>
            <person name="Johannesson H."/>
        </authorList>
    </citation>
    <scope>NUCLEOTIDE SEQUENCE</scope>
    <source>
        <strain evidence="2">CBS 103.79</strain>
    </source>
</reference>
<evidence type="ECO:0000256" key="1">
    <source>
        <dbReference type="SAM" id="MobiDB-lite"/>
    </source>
</evidence>
<dbReference type="Proteomes" id="UP001303889">
    <property type="component" value="Unassembled WGS sequence"/>
</dbReference>
<accession>A0AAN6MLG3</accession>